<protein>
    <recommendedName>
        <fullName evidence="1">VWFA domain-containing protein</fullName>
    </recommendedName>
</protein>
<evidence type="ECO:0000313" key="2">
    <source>
        <dbReference type="EMBL" id="KAH3847900.1"/>
    </source>
</evidence>
<dbReference type="AlphaFoldDB" id="A0A9D4KXV8"/>
<dbReference type="Pfam" id="PF00092">
    <property type="entry name" value="VWA"/>
    <property type="match status" value="1"/>
</dbReference>
<dbReference type="InterPro" id="IPR050525">
    <property type="entry name" value="ECM_Assembly_Org"/>
</dbReference>
<comment type="caution">
    <text evidence="2">The sequence shown here is derived from an EMBL/GenBank/DDBJ whole genome shotgun (WGS) entry which is preliminary data.</text>
</comment>
<dbReference type="EMBL" id="JAIWYP010000003">
    <property type="protein sequence ID" value="KAH3847900.1"/>
    <property type="molecule type" value="Genomic_DNA"/>
</dbReference>
<name>A0A9D4KXV8_DREPO</name>
<dbReference type="Proteomes" id="UP000828390">
    <property type="component" value="Unassembled WGS sequence"/>
</dbReference>
<feature type="domain" description="VWFA" evidence="1">
    <location>
        <begin position="1"/>
        <end position="90"/>
    </location>
</feature>
<accession>A0A9D4KXV8</accession>
<keyword evidence="3" id="KW-1185">Reference proteome</keyword>
<dbReference type="SUPFAM" id="SSF53300">
    <property type="entry name" value="vWA-like"/>
    <property type="match status" value="1"/>
</dbReference>
<gene>
    <name evidence="2" type="ORF">DPMN_090235</name>
</gene>
<proteinExistence type="predicted"/>
<dbReference type="PANTHER" id="PTHR24020:SF84">
    <property type="entry name" value="VWFA DOMAIN-CONTAINING PROTEIN"/>
    <property type="match status" value="1"/>
</dbReference>
<organism evidence="2 3">
    <name type="scientific">Dreissena polymorpha</name>
    <name type="common">Zebra mussel</name>
    <name type="synonym">Mytilus polymorpha</name>
    <dbReference type="NCBI Taxonomy" id="45954"/>
    <lineage>
        <taxon>Eukaryota</taxon>
        <taxon>Metazoa</taxon>
        <taxon>Spiralia</taxon>
        <taxon>Lophotrochozoa</taxon>
        <taxon>Mollusca</taxon>
        <taxon>Bivalvia</taxon>
        <taxon>Autobranchia</taxon>
        <taxon>Heteroconchia</taxon>
        <taxon>Euheterodonta</taxon>
        <taxon>Imparidentia</taxon>
        <taxon>Neoheterodontei</taxon>
        <taxon>Myida</taxon>
        <taxon>Dreissenoidea</taxon>
        <taxon>Dreissenidae</taxon>
        <taxon>Dreissena</taxon>
    </lineage>
</organism>
<evidence type="ECO:0000313" key="3">
    <source>
        <dbReference type="Proteomes" id="UP000828390"/>
    </source>
</evidence>
<sequence>MLQSRGNRLPGLNIEKFTFVLTDGMSTDRKSTAAEALSLRSLSTVVVVGIGQMVSHEELQRIASPPDEFTMSYVFAVKNFDSLHSLIDRLIDATCGKCSTRSRTDIIALIDDLSTSNMTSSE</sequence>
<dbReference type="InterPro" id="IPR036465">
    <property type="entry name" value="vWFA_dom_sf"/>
</dbReference>
<dbReference type="Gene3D" id="3.40.50.410">
    <property type="entry name" value="von Willebrand factor, type A domain"/>
    <property type="match status" value="1"/>
</dbReference>
<dbReference type="InterPro" id="IPR002035">
    <property type="entry name" value="VWF_A"/>
</dbReference>
<evidence type="ECO:0000259" key="1">
    <source>
        <dbReference type="PROSITE" id="PS50234"/>
    </source>
</evidence>
<dbReference type="PROSITE" id="PS50234">
    <property type="entry name" value="VWFA"/>
    <property type="match status" value="1"/>
</dbReference>
<reference evidence="2" key="2">
    <citation type="submission" date="2020-11" db="EMBL/GenBank/DDBJ databases">
        <authorList>
            <person name="McCartney M.A."/>
            <person name="Auch B."/>
            <person name="Kono T."/>
            <person name="Mallez S."/>
            <person name="Becker A."/>
            <person name="Gohl D.M."/>
            <person name="Silverstein K.A.T."/>
            <person name="Koren S."/>
            <person name="Bechman K.B."/>
            <person name="Herman A."/>
            <person name="Abrahante J.E."/>
            <person name="Garbe J."/>
        </authorList>
    </citation>
    <scope>NUCLEOTIDE SEQUENCE</scope>
    <source>
        <strain evidence="2">Duluth1</strain>
        <tissue evidence="2">Whole animal</tissue>
    </source>
</reference>
<reference evidence="2" key="1">
    <citation type="journal article" date="2019" name="bioRxiv">
        <title>The Genome of the Zebra Mussel, Dreissena polymorpha: A Resource for Invasive Species Research.</title>
        <authorList>
            <person name="McCartney M.A."/>
            <person name="Auch B."/>
            <person name="Kono T."/>
            <person name="Mallez S."/>
            <person name="Zhang Y."/>
            <person name="Obille A."/>
            <person name="Becker A."/>
            <person name="Abrahante J.E."/>
            <person name="Garbe J."/>
            <person name="Badalamenti J.P."/>
            <person name="Herman A."/>
            <person name="Mangelson H."/>
            <person name="Liachko I."/>
            <person name="Sullivan S."/>
            <person name="Sone E.D."/>
            <person name="Koren S."/>
            <person name="Silverstein K.A.T."/>
            <person name="Beckman K.B."/>
            <person name="Gohl D.M."/>
        </authorList>
    </citation>
    <scope>NUCLEOTIDE SEQUENCE</scope>
    <source>
        <strain evidence="2">Duluth1</strain>
        <tissue evidence="2">Whole animal</tissue>
    </source>
</reference>
<dbReference type="PANTHER" id="PTHR24020">
    <property type="entry name" value="COLLAGEN ALPHA"/>
    <property type="match status" value="1"/>
</dbReference>